<evidence type="ECO:0000313" key="2">
    <source>
        <dbReference type="Proteomes" id="UP000434036"/>
    </source>
</evidence>
<dbReference type="Pfam" id="PF13242">
    <property type="entry name" value="Hydrolase_like"/>
    <property type="match status" value="1"/>
</dbReference>
<comment type="caution">
    <text evidence="1">The sequence shown here is derived from an EMBL/GenBank/DDBJ whole genome shotgun (WGS) entry which is preliminary data.</text>
</comment>
<dbReference type="InterPro" id="IPR006357">
    <property type="entry name" value="HAD-SF_hydro_IIA"/>
</dbReference>
<dbReference type="EMBL" id="WUUQ01000001">
    <property type="protein sequence ID" value="MXQ72835.1"/>
    <property type="molecule type" value="Genomic_DNA"/>
</dbReference>
<sequence>MKTYLIDLDGTMYRGTKIIPEAKVFLDYLLANELPFLFLTNNAKRTKQQNVEHMEKMGYTGIKPEHFFTSSMAVARYVAKRFAGRRAQYVGQDGLKEALLDEGFTIEDDRVDFVFVGLDTSGDYMKYSGVLKHLLNGARLIGTNSDRLLAQADGFSIGNGSIVAMFEYACGQVSPKIGKPYQPILEECLEKYHLQKQDVIMVGDNLETDIKLGSDGGVETVFVTSGVHGEADVEKLQIYPDHTVTSLCELIEMGIQ</sequence>
<keyword evidence="2" id="KW-1185">Reference proteome</keyword>
<dbReference type="SUPFAM" id="SSF56784">
    <property type="entry name" value="HAD-like"/>
    <property type="match status" value="1"/>
</dbReference>
<evidence type="ECO:0000313" key="1">
    <source>
        <dbReference type="EMBL" id="MXQ72835.1"/>
    </source>
</evidence>
<organism evidence="1 2">
    <name type="scientific">Copranaerobaculum intestinale</name>
    <dbReference type="NCBI Taxonomy" id="2692629"/>
    <lineage>
        <taxon>Bacteria</taxon>
        <taxon>Bacillati</taxon>
        <taxon>Bacillota</taxon>
        <taxon>Erysipelotrichia</taxon>
        <taxon>Erysipelotrichales</taxon>
        <taxon>Erysipelotrichaceae</taxon>
        <taxon>Copranaerobaculum</taxon>
    </lineage>
</organism>
<dbReference type="GO" id="GO:0005737">
    <property type="term" value="C:cytoplasm"/>
    <property type="evidence" value="ECO:0007669"/>
    <property type="project" value="TreeGrafter"/>
</dbReference>
<dbReference type="Pfam" id="PF13344">
    <property type="entry name" value="Hydrolase_6"/>
    <property type="match status" value="1"/>
</dbReference>
<reference evidence="1 2" key="1">
    <citation type="submission" date="2019-12" db="EMBL/GenBank/DDBJ databases">
        <authorList>
            <person name="Yang R."/>
        </authorList>
    </citation>
    <scope>NUCLEOTIDE SEQUENCE [LARGE SCALE GENOMIC DNA]</scope>
    <source>
        <strain evidence="1 2">DONG20-135</strain>
    </source>
</reference>
<dbReference type="GO" id="GO:0016791">
    <property type="term" value="F:phosphatase activity"/>
    <property type="evidence" value="ECO:0007669"/>
    <property type="project" value="TreeGrafter"/>
</dbReference>
<keyword evidence="1" id="KW-0378">Hydrolase</keyword>
<dbReference type="InterPro" id="IPR023214">
    <property type="entry name" value="HAD_sf"/>
</dbReference>
<dbReference type="NCBIfam" id="TIGR01460">
    <property type="entry name" value="HAD-SF-IIA"/>
    <property type="match status" value="1"/>
</dbReference>
<gene>
    <name evidence="1" type="ORF">GSF08_02590</name>
</gene>
<dbReference type="PANTHER" id="PTHR19288">
    <property type="entry name" value="4-NITROPHENYLPHOSPHATASE-RELATED"/>
    <property type="match status" value="1"/>
</dbReference>
<accession>A0A6N8U5P9</accession>
<dbReference type="Proteomes" id="UP000434036">
    <property type="component" value="Unassembled WGS sequence"/>
</dbReference>
<dbReference type="PANTHER" id="PTHR19288:SF46">
    <property type="entry name" value="HALOACID DEHALOGENASE-LIKE HYDROLASE DOMAIN-CONTAINING PROTEIN 2"/>
    <property type="match status" value="1"/>
</dbReference>
<proteinExistence type="predicted"/>
<protein>
    <submittedName>
        <fullName evidence="1">HAD-IIA family hydrolase</fullName>
    </submittedName>
</protein>
<dbReference type="RefSeq" id="WP_160624313.1">
    <property type="nucleotide sequence ID" value="NZ_WUUQ01000001.1"/>
</dbReference>
<dbReference type="Gene3D" id="3.40.50.1000">
    <property type="entry name" value="HAD superfamily/HAD-like"/>
    <property type="match status" value="2"/>
</dbReference>
<name>A0A6N8U5P9_9FIRM</name>
<dbReference type="InterPro" id="IPR036412">
    <property type="entry name" value="HAD-like_sf"/>
</dbReference>
<reference evidence="1 2" key="2">
    <citation type="submission" date="2020-01" db="EMBL/GenBank/DDBJ databases">
        <title>Clostridiaceae sp. nov. isolated from the gut of human by culturomics.</title>
        <authorList>
            <person name="Chang Y."/>
        </authorList>
    </citation>
    <scope>NUCLEOTIDE SEQUENCE [LARGE SCALE GENOMIC DNA]</scope>
    <source>
        <strain evidence="1 2">DONG20-135</strain>
    </source>
</reference>
<dbReference type="AlphaFoldDB" id="A0A6N8U5P9"/>